<dbReference type="GO" id="GO:0006260">
    <property type="term" value="P:DNA replication"/>
    <property type="evidence" value="ECO:0007669"/>
    <property type="project" value="UniProtKB-KW"/>
</dbReference>
<protein>
    <recommendedName>
        <fullName evidence="2">Replication origin-binding protein</fullName>
    </recommendedName>
    <alternativeName>
        <fullName evidence="8">OriBP</fullName>
    </alternativeName>
</protein>
<name>Q5Y950_9ALPH</name>
<evidence type="ECO:0000256" key="4">
    <source>
        <dbReference type="ARBA" id="ARBA00022741"/>
    </source>
</evidence>
<evidence type="ECO:0000256" key="1">
    <source>
        <dbReference type="ARBA" id="ARBA00007195"/>
    </source>
</evidence>
<comment type="similarity">
    <text evidence="1">Belongs to the herpesviridae OriBP family.</text>
</comment>
<dbReference type="SUPFAM" id="SSF52540">
    <property type="entry name" value="P-loop containing nucleoside triphosphate hydrolases"/>
    <property type="match status" value="1"/>
</dbReference>
<dbReference type="InterPro" id="IPR027417">
    <property type="entry name" value="P-loop_NTPase"/>
</dbReference>
<evidence type="ECO:0000259" key="9">
    <source>
        <dbReference type="PROSITE" id="PS51192"/>
    </source>
</evidence>
<keyword evidence="4" id="KW-0547">Nucleotide-binding</keyword>
<evidence type="ECO:0000313" key="10">
    <source>
        <dbReference type="EMBL" id="AAU84514.1"/>
    </source>
</evidence>
<keyword evidence="6" id="KW-0238">DNA-binding</keyword>
<evidence type="ECO:0000256" key="8">
    <source>
        <dbReference type="ARBA" id="ARBA00031715"/>
    </source>
</evidence>
<dbReference type="Pfam" id="PF02399">
    <property type="entry name" value="Herpes_ori_bp"/>
    <property type="match status" value="1"/>
</dbReference>
<evidence type="ECO:0000256" key="5">
    <source>
        <dbReference type="ARBA" id="ARBA00022840"/>
    </source>
</evidence>
<accession>Q5Y950</accession>
<keyword evidence="3" id="KW-0235">DNA replication</keyword>
<evidence type="ECO:0000256" key="3">
    <source>
        <dbReference type="ARBA" id="ARBA00022705"/>
    </source>
</evidence>
<gene>
    <name evidence="10" type="primary">UL9</name>
</gene>
<evidence type="ECO:0000256" key="7">
    <source>
        <dbReference type="ARBA" id="ARBA00025279"/>
    </source>
</evidence>
<dbReference type="Gene3D" id="3.40.50.300">
    <property type="entry name" value="P-loop containing nucleotide triphosphate hydrolases"/>
    <property type="match status" value="1"/>
</dbReference>
<feature type="domain" description="Helicase ATP-binding" evidence="9">
    <location>
        <begin position="55"/>
        <end position="224"/>
    </location>
</feature>
<dbReference type="InterPro" id="IPR014001">
    <property type="entry name" value="Helicase_ATP-bd"/>
</dbReference>
<dbReference type="InterPro" id="IPR003450">
    <property type="entry name" value="Replication_origin-bd"/>
</dbReference>
<keyword evidence="5" id="KW-0067">ATP-binding</keyword>
<dbReference type="EMBL" id="AY644454">
    <property type="protein sequence ID" value="AAU84514.1"/>
    <property type="molecule type" value="Genomic_DNA"/>
</dbReference>
<reference evidence="10" key="1">
    <citation type="journal article" date="2004" name="Curr. Biol.">
        <title>Tumor outbreaks in marine turtles are not due to recent herpesvirus mutations.</title>
        <authorList>
            <person name="Herbst L."/>
            <person name="Ene A."/>
            <person name="Su M."/>
            <person name="Desalle R."/>
            <person name="Lenz J."/>
        </authorList>
    </citation>
    <scope>NUCLEOTIDE SEQUENCE</scope>
    <source>
        <strain evidence="10">FL var A</strain>
    </source>
</reference>
<sequence>MAPSPSTASTALPGPKQLYRAGLRLAQTLYGSDLISGPCPVTRWLQTEGHVRLDSPAGDDKPVRLVRAPMGSGKTTALVLHLRAFLNAAPQRRVLIVSCRRSFTQATLDRLERDGVTGFVSYLDAPTRVLDPAVYPLLIVQLESLHRLKLTAGSRPPYDFLILDEIMSLVNQFFSDTIRAYVTEVDRVFLALLRDCPRILAMDAAANRQILEMLVRLRGADRVGLLINTYASPGFSHRKVFLVPKLGLDHLLGVLDPEDEAAQSSETATFFGLLRLALEAGENLAIFCSISTFAHAIEKFAARFATSVRLIKGGDRVGDVNNWSESQVVIYTSVVTVGLSFDAEHFHSMFAYVRPTQGGPDMMTTYQALGRVRTLLRNRVYLHLDACGCRCDSTVAPMLLNREPDWPPEFVAESEGFVLDFAARVAGEPRGQESVLRRFFRSRHFVESRTLCSLNDSFSLLHELLTNNRMTVGLWSEYGRPLDLPGYLAYLREARADARACVRLHGKVRAAIQKRKNVDALDPGTVDLEDRACAFRRKYLRPGVGTPDFLYLVDLFASAPNRARFFNAVMTAVASSGITCREQLYRLTAYYQQDWVPVNVAGALRYELFRRRAPGASGWPEVFVLCSELTADLGLTGFSDLTTIVEETAIARAVGRRYERCQRALFHTLGRYFRHASRLNRESLIYGAKLSGASLRETMTEPKFADHCLAVLNGLWTHVYGNKWIRKQGSFTGEKRMKNLTKEEIGRLLTAKGVDVSGLKTFRELYETLKSFRHLFQIKRYRQRGFSWHTYVPAALQPPALEPWPADEPESKTRLSGPLGHATVGVRCAP</sequence>
<dbReference type="GO" id="GO:0003688">
    <property type="term" value="F:DNA replication origin binding"/>
    <property type="evidence" value="ECO:0007669"/>
    <property type="project" value="InterPro"/>
</dbReference>
<comment type="function">
    <text evidence="7">Functions as a docking protein to recruit essential components of the viral replication machinery to viral DNA origins. In the presence of the major DNA-binding protein, opens dsDNA leading to a conformational change in the origin that facilitates DNA unwinding and subsequent replication.</text>
</comment>
<evidence type="ECO:0000256" key="6">
    <source>
        <dbReference type="ARBA" id="ARBA00023125"/>
    </source>
</evidence>
<organism evidence="10">
    <name type="scientific">Fibropapilloma-associated turtle herpesvirus</name>
    <dbReference type="NCBI Taxonomy" id="256817"/>
    <lineage>
        <taxon>Viruses</taxon>
        <taxon>Duplodnaviria</taxon>
        <taxon>Heunggongvirae</taxon>
        <taxon>Peploviricota</taxon>
        <taxon>Herviviricetes</taxon>
        <taxon>Herpesvirales</taxon>
        <taxon>Orthoherpesviridae</taxon>
        <taxon>Alphaherpesvirinae</taxon>
        <taxon>Scutavirus</taxon>
        <taxon>Scutavirus chelonidalpha5</taxon>
    </lineage>
</organism>
<dbReference type="PROSITE" id="PS51192">
    <property type="entry name" value="HELICASE_ATP_BIND_1"/>
    <property type="match status" value="1"/>
</dbReference>
<reference evidence="10" key="2">
    <citation type="submission" date="2004-06" db="EMBL/GenBank/DDBJ databases">
        <authorList>
            <person name="Herbst L.H."/>
            <person name="Ene A.R."/>
            <person name="Su M."/>
            <person name="DeSalle R."/>
            <person name="Lenz J."/>
        </authorList>
    </citation>
    <scope>NUCLEOTIDE SEQUENCE</scope>
    <source>
        <strain evidence="10">FL var A</strain>
    </source>
</reference>
<dbReference type="GO" id="GO:0005524">
    <property type="term" value="F:ATP binding"/>
    <property type="evidence" value="ECO:0007669"/>
    <property type="project" value="UniProtKB-KW"/>
</dbReference>
<dbReference type="SMART" id="SM00487">
    <property type="entry name" value="DEXDc"/>
    <property type="match status" value="1"/>
</dbReference>
<evidence type="ECO:0000256" key="2">
    <source>
        <dbReference type="ARBA" id="ARBA00014069"/>
    </source>
</evidence>
<proteinExistence type="inferred from homology"/>